<gene>
    <name evidence="1" type="ordered locus">Cyan7425_4655</name>
</gene>
<dbReference type="STRING" id="395961.Cyan7425_4655"/>
<reference evidence="1" key="1">
    <citation type="submission" date="2009-01" db="EMBL/GenBank/DDBJ databases">
        <title>Complete sequence of chromosome Cyanothece sp. PCC 7425.</title>
        <authorList>
            <consortium name="US DOE Joint Genome Institute"/>
            <person name="Lucas S."/>
            <person name="Copeland A."/>
            <person name="Lapidus A."/>
            <person name="Glavina del Rio T."/>
            <person name="Dalin E."/>
            <person name="Tice H."/>
            <person name="Bruce D."/>
            <person name="Goodwin L."/>
            <person name="Pitluck S."/>
            <person name="Sims D."/>
            <person name="Meineke L."/>
            <person name="Brettin T."/>
            <person name="Detter J.C."/>
            <person name="Han C."/>
            <person name="Larimer F."/>
            <person name="Land M."/>
            <person name="Hauser L."/>
            <person name="Kyrpides N."/>
            <person name="Ovchinnikova G."/>
            <person name="Liberton M."/>
            <person name="Stoeckel J."/>
            <person name="Banerjee A."/>
            <person name="Singh A."/>
            <person name="Page L."/>
            <person name="Sato H."/>
            <person name="Zhao L."/>
            <person name="Sherman L."/>
            <person name="Pakrasi H."/>
            <person name="Richardson P."/>
        </authorList>
    </citation>
    <scope>NUCLEOTIDE SEQUENCE</scope>
    <source>
        <strain evidence="1">PCC 7425</strain>
    </source>
</reference>
<dbReference type="AlphaFoldDB" id="B8HL96"/>
<dbReference type="OrthoDB" id="240921at2"/>
<dbReference type="SUPFAM" id="SSF55729">
    <property type="entry name" value="Acyl-CoA N-acyltransferases (Nat)"/>
    <property type="match status" value="1"/>
</dbReference>
<proteinExistence type="predicted"/>
<protein>
    <recommendedName>
        <fullName evidence="2">BioF2-like acetyltransferase domain-containing protein</fullName>
    </recommendedName>
</protein>
<sequence length="384" mass="43888">MNPISYNIDLFATPPKALLDSLSILESDNGFESLIVSWSELTRDSNPRRVELCWLVISQENVLRAVGVVHIIHKLAVGDYVDGPLKKITEFGRRIGYAPLSVDVAFLEIPFTNRSGLVFHADVSLEERTLITKTVIEYLDRELSVDAICVKDIKSNYVLDYKKSNTIVLPFVELNILKLNGESPTFEQWLAERSPNYRSTIRRNLRTFQKSGAIIETIIDPAPYSQCLADLYNRTATKALMRGDLPYPMAVNSCFFENFHAKMTDRGIIRIVRIENTIVGFTTLLFGHDTLFFRFIGLDYELSPQSRTYFRLLYDTIEIAISKGLRFIDMGSGTSHVKAPLGCEQIPTVYYVHFRRFLKPVSRLMNFWLSDRFDNTFSSSETVS</sequence>
<evidence type="ECO:0008006" key="2">
    <source>
        <dbReference type="Google" id="ProtNLM"/>
    </source>
</evidence>
<evidence type="ECO:0000313" key="1">
    <source>
        <dbReference type="EMBL" id="ACL46961.1"/>
    </source>
</evidence>
<dbReference type="Pfam" id="PF04339">
    <property type="entry name" value="FemAB_like"/>
    <property type="match status" value="1"/>
</dbReference>
<dbReference type="KEGG" id="cyn:Cyan7425_4655"/>
<organism evidence="1">
    <name type="scientific">Cyanothece sp. (strain PCC 7425 / ATCC 29141)</name>
    <dbReference type="NCBI Taxonomy" id="395961"/>
    <lineage>
        <taxon>Bacteria</taxon>
        <taxon>Bacillati</taxon>
        <taxon>Cyanobacteriota</taxon>
        <taxon>Cyanophyceae</taxon>
        <taxon>Gomontiellales</taxon>
        <taxon>Cyanothecaceae</taxon>
        <taxon>Cyanothece</taxon>
    </lineage>
</organism>
<dbReference type="InterPro" id="IPR007434">
    <property type="entry name" value="FemAB-like"/>
</dbReference>
<name>B8HL96_CYAP4</name>
<dbReference type="Gene3D" id="3.40.630.30">
    <property type="match status" value="1"/>
</dbReference>
<dbReference type="EMBL" id="CP001344">
    <property type="protein sequence ID" value="ACL46961.1"/>
    <property type="molecule type" value="Genomic_DNA"/>
</dbReference>
<accession>B8HL96</accession>
<dbReference type="InterPro" id="IPR016181">
    <property type="entry name" value="Acyl_CoA_acyltransferase"/>
</dbReference>
<dbReference type="eggNOG" id="COG3146">
    <property type="taxonomic scope" value="Bacteria"/>
</dbReference>
<dbReference type="HOGENOM" id="CLU_727176_0_0_3"/>